<feature type="region of interest" description="Disordered" evidence="1">
    <location>
        <begin position="43"/>
        <end position="101"/>
    </location>
</feature>
<dbReference type="Proteomes" id="UP000053766">
    <property type="component" value="Unassembled WGS sequence"/>
</dbReference>
<dbReference type="EMBL" id="KN717087">
    <property type="protein sequence ID" value="KJH40604.1"/>
    <property type="molecule type" value="Genomic_DNA"/>
</dbReference>
<protein>
    <submittedName>
        <fullName evidence="2">Uncharacterized protein</fullName>
    </submittedName>
</protein>
<dbReference type="AlphaFoldDB" id="A0A0D8XAD4"/>
<feature type="compositionally biased region" description="Gly residues" evidence="1">
    <location>
        <begin position="67"/>
        <end position="79"/>
    </location>
</feature>
<sequence>MQHVQQIPAQHGMQQPLISQQAMQMQTMQNQQISQQTIMQMGQAQVQQQTRPNNPQGILSGQQFVQSGGGSQTQPGMGGPMLMNYQGQGNSNVSQQQPRNPMGQFTSRDGAINIDYQQGARGTRQPIHLVQHSQMQTSINRSGQKGGHLHMGSHTTSGEQQLESQQIGSHTMGTQPMPHHIGQTPMSGQQYYMQQDHRWD</sequence>
<accession>A0A0D8XAD4</accession>
<evidence type="ECO:0000313" key="3">
    <source>
        <dbReference type="Proteomes" id="UP000053766"/>
    </source>
</evidence>
<feature type="compositionally biased region" description="Polar residues" evidence="1">
    <location>
        <begin position="153"/>
        <end position="174"/>
    </location>
</feature>
<organism evidence="2 3">
    <name type="scientific">Dictyocaulus viviparus</name>
    <name type="common">Bovine lungworm</name>
    <dbReference type="NCBI Taxonomy" id="29172"/>
    <lineage>
        <taxon>Eukaryota</taxon>
        <taxon>Metazoa</taxon>
        <taxon>Ecdysozoa</taxon>
        <taxon>Nematoda</taxon>
        <taxon>Chromadorea</taxon>
        <taxon>Rhabditida</taxon>
        <taxon>Rhabditina</taxon>
        <taxon>Rhabditomorpha</taxon>
        <taxon>Strongyloidea</taxon>
        <taxon>Metastrongylidae</taxon>
        <taxon>Dictyocaulus</taxon>
    </lineage>
</organism>
<feature type="region of interest" description="Disordered" evidence="1">
    <location>
        <begin position="140"/>
        <end position="179"/>
    </location>
</feature>
<gene>
    <name evidence="2" type="ORF">DICVIV_13439</name>
</gene>
<name>A0A0D8XAD4_DICVI</name>
<proteinExistence type="predicted"/>
<feature type="compositionally biased region" description="Polar residues" evidence="1">
    <location>
        <begin position="50"/>
        <end position="59"/>
    </location>
</feature>
<feature type="compositionally biased region" description="Low complexity" evidence="1">
    <location>
        <begin position="86"/>
        <end position="97"/>
    </location>
</feature>
<reference evidence="2 3" key="1">
    <citation type="submission" date="2013-11" db="EMBL/GenBank/DDBJ databases">
        <title>Draft genome of the bovine lungworm Dictyocaulus viviparus.</title>
        <authorList>
            <person name="Mitreva M."/>
        </authorList>
    </citation>
    <scope>NUCLEOTIDE SEQUENCE [LARGE SCALE GENOMIC DNA]</scope>
    <source>
        <strain evidence="2 3">HannoverDv2000</strain>
    </source>
</reference>
<dbReference type="OrthoDB" id="20828at2759"/>
<reference evidence="3" key="2">
    <citation type="journal article" date="2016" name="Sci. Rep.">
        <title>Dictyocaulus viviparus genome, variome and transcriptome elucidate lungworm biology and support future intervention.</title>
        <authorList>
            <person name="McNulty S.N."/>
            <person name="Strube C."/>
            <person name="Rosa B.A."/>
            <person name="Martin J.C."/>
            <person name="Tyagi R."/>
            <person name="Choi Y.J."/>
            <person name="Wang Q."/>
            <person name="Hallsworth Pepin K."/>
            <person name="Zhang X."/>
            <person name="Ozersky P."/>
            <person name="Wilson R.K."/>
            <person name="Sternberg P.W."/>
            <person name="Gasser R.B."/>
            <person name="Mitreva M."/>
        </authorList>
    </citation>
    <scope>NUCLEOTIDE SEQUENCE [LARGE SCALE GENOMIC DNA]</scope>
    <source>
        <strain evidence="3">HannoverDv2000</strain>
    </source>
</reference>
<evidence type="ECO:0000256" key="1">
    <source>
        <dbReference type="SAM" id="MobiDB-lite"/>
    </source>
</evidence>
<evidence type="ECO:0000313" key="2">
    <source>
        <dbReference type="EMBL" id="KJH40604.1"/>
    </source>
</evidence>
<keyword evidence="3" id="KW-1185">Reference proteome</keyword>